<dbReference type="EMBL" id="DTBZ01000116">
    <property type="protein sequence ID" value="HGQ18563.1"/>
    <property type="molecule type" value="Genomic_DNA"/>
</dbReference>
<name>A0A7J3JRV7_9CREN</name>
<dbReference type="EMBL" id="DTAI01000124">
    <property type="protein sequence ID" value="HGN36752.1"/>
    <property type="molecule type" value="Genomic_DNA"/>
</dbReference>
<evidence type="ECO:0000313" key="4">
    <source>
        <dbReference type="EMBL" id="HGN36752.1"/>
    </source>
</evidence>
<dbReference type="GO" id="GO:0000166">
    <property type="term" value="F:nucleotide binding"/>
    <property type="evidence" value="ECO:0007669"/>
    <property type="project" value="InterPro"/>
</dbReference>
<dbReference type="Gene3D" id="3.30.360.10">
    <property type="entry name" value="Dihydrodipicolinate Reductase, domain 2"/>
    <property type="match status" value="1"/>
</dbReference>
<feature type="domain" description="Gfo/Idh/MocA-like oxidoreductase N-terminal" evidence="2">
    <location>
        <begin position="5"/>
        <end position="123"/>
    </location>
</feature>
<dbReference type="Gene3D" id="3.40.50.720">
    <property type="entry name" value="NAD(P)-binding Rossmann-like Domain"/>
    <property type="match status" value="1"/>
</dbReference>
<reference evidence="5" key="1">
    <citation type="journal article" date="2020" name="mSystems">
        <title>Genome- and Community-Level Interaction Insights into Carbon Utilization and Element Cycling Functions of Hydrothermarchaeota in Hydrothermal Sediment.</title>
        <authorList>
            <person name="Zhou Z."/>
            <person name="Liu Y."/>
            <person name="Xu W."/>
            <person name="Pan J."/>
            <person name="Luo Z.H."/>
            <person name="Li M."/>
        </authorList>
    </citation>
    <scope>NUCLEOTIDE SEQUENCE [LARGE SCALE GENOMIC DNA]</scope>
    <source>
        <strain evidence="4">SpSt-618</strain>
        <strain evidence="5">SpSt-657</strain>
    </source>
</reference>
<dbReference type="GO" id="GO:0016491">
    <property type="term" value="F:oxidoreductase activity"/>
    <property type="evidence" value="ECO:0007669"/>
    <property type="project" value="UniProtKB-KW"/>
</dbReference>
<dbReference type="SUPFAM" id="SSF55347">
    <property type="entry name" value="Glyceraldehyde-3-phosphate dehydrogenase-like, C-terminal domain"/>
    <property type="match status" value="1"/>
</dbReference>
<accession>A0A7J3JRV7</accession>
<proteinExistence type="predicted"/>
<organism evidence="5">
    <name type="scientific">Ignisphaera aggregans</name>
    <dbReference type="NCBI Taxonomy" id="334771"/>
    <lineage>
        <taxon>Archaea</taxon>
        <taxon>Thermoproteota</taxon>
        <taxon>Thermoprotei</taxon>
        <taxon>Desulfurococcales</taxon>
        <taxon>Desulfurococcaceae</taxon>
        <taxon>Ignisphaera</taxon>
    </lineage>
</organism>
<gene>
    <name evidence="4" type="ORF">ENT87_04285</name>
    <name evidence="5" type="ORF">ENU30_06290</name>
</gene>
<protein>
    <submittedName>
        <fullName evidence="5">Oxidoreductase</fullName>
    </submittedName>
</protein>
<evidence type="ECO:0000259" key="3">
    <source>
        <dbReference type="Pfam" id="PF22725"/>
    </source>
</evidence>
<dbReference type="InterPro" id="IPR036291">
    <property type="entry name" value="NAD(P)-bd_dom_sf"/>
</dbReference>
<evidence type="ECO:0000256" key="1">
    <source>
        <dbReference type="ARBA" id="ARBA00023002"/>
    </source>
</evidence>
<dbReference type="PANTHER" id="PTHR42840">
    <property type="entry name" value="NAD(P)-BINDING ROSSMANN-FOLD SUPERFAMILY PROTEIN-RELATED"/>
    <property type="match status" value="1"/>
</dbReference>
<keyword evidence="1" id="KW-0560">Oxidoreductase</keyword>
<dbReference type="Pfam" id="PF22725">
    <property type="entry name" value="GFO_IDH_MocA_C3"/>
    <property type="match status" value="1"/>
</dbReference>
<dbReference type="InterPro" id="IPR055170">
    <property type="entry name" value="GFO_IDH_MocA-like_dom"/>
</dbReference>
<dbReference type="AlphaFoldDB" id="A0A7J3JRV7"/>
<dbReference type="PANTHER" id="PTHR42840:SF3">
    <property type="entry name" value="BINDING ROSSMANN FOLD OXIDOREDUCTASE, PUTATIVE (AFU_ORTHOLOGUE AFUA_2G10240)-RELATED"/>
    <property type="match status" value="1"/>
</dbReference>
<comment type="caution">
    <text evidence="5">The sequence shown here is derived from an EMBL/GenBank/DDBJ whole genome shotgun (WGS) entry which is preliminary data.</text>
</comment>
<dbReference type="InterPro" id="IPR000683">
    <property type="entry name" value="Gfo/Idh/MocA-like_OxRdtase_N"/>
</dbReference>
<feature type="domain" description="GFO/IDH/MocA-like oxidoreductase" evidence="3">
    <location>
        <begin position="131"/>
        <end position="253"/>
    </location>
</feature>
<dbReference type="Pfam" id="PF01408">
    <property type="entry name" value="GFO_IDH_MocA"/>
    <property type="match status" value="1"/>
</dbReference>
<dbReference type="SUPFAM" id="SSF51735">
    <property type="entry name" value="NAD(P)-binding Rossmann-fold domains"/>
    <property type="match status" value="1"/>
</dbReference>
<evidence type="ECO:0000313" key="5">
    <source>
        <dbReference type="EMBL" id="HGQ18563.1"/>
    </source>
</evidence>
<sequence length="337" mass="37838">MKCVKCIVVGLGRIGKIHAENLRYRVEGAELVAVVDIVEDVARAAGEALKVRWYTDYLRALEVEKPDAVIIATPTYLHRENITTAAKYGIDIFTEKPLAPNLSDAMEIYSTVKKYGVKLQIGFQRRFDPIYQRAKEFIDGGGIGKPIAFIAIVRDPEPPPSWARDPKASGGMFADQLSHDFDIVRHLLSDEIAEVYVVGGNYIYEDMKKLGDPDAAVVTFRTEKGLHGVIHATRRFPYGYELRNEVYGSDGVVYIGTNRDENIAYATRQGLIFLGAPFFEKRWSEAYLQELRAFIHSIRNGKEPPVTVVDGVRAAQIAEACWHSYREGKPIRIQTVS</sequence>
<evidence type="ECO:0000259" key="2">
    <source>
        <dbReference type="Pfam" id="PF01408"/>
    </source>
</evidence>